<dbReference type="Proteomes" id="UP000789920">
    <property type="component" value="Unassembled WGS sequence"/>
</dbReference>
<reference evidence="1" key="1">
    <citation type="submission" date="2021-06" db="EMBL/GenBank/DDBJ databases">
        <authorList>
            <person name="Kallberg Y."/>
            <person name="Tangrot J."/>
            <person name="Rosling A."/>
        </authorList>
    </citation>
    <scope>NUCLEOTIDE SEQUENCE</scope>
    <source>
        <strain evidence="1">MA461A</strain>
    </source>
</reference>
<sequence>ELLSEVDTSWLDILDCTCILSQPRFAITRDDKKNTQNEEQPLLCRLFKGDSLSHNNLAQYFVYRK</sequence>
<protein>
    <submittedName>
        <fullName evidence="1">22324_t:CDS:1</fullName>
    </submittedName>
</protein>
<feature type="non-terminal residue" evidence="1">
    <location>
        <position position="65"/>
    </location>
</feature>
<name>A0ACA9RR14_9GLOM</name>
<evidence type="ECO:0000313" key="2">
    <source>
        <dbReference type="Proteomes" id="UP000789920"/>
    </source>
</evidence>
<proteinExistence type="predicted"/>
<keyword evidence="2" id="KW-1185">Reference proteome</keyword>
<organism evidence="1 2">
    <name type="scientific">Racocetra persica</name>
    <dbReference type="NCBI Taxonomy" id="160502"/>
    <lineage>
        <taxon>Eukaryota</taxon>
        <taxon>Fungi</taxon>
        <taxon>Fungi incertae sedis</taxon>
        <taxon>Mucoromycota</taxon>
        <taxon>Glomeromycotina</taxon>
        <taxon>Glomeromycetes</taxon>
        <taxon>Diversisporales</taxon>
        <taxon>Gigasporaceae</taxon>
        <taxon>Racocetra</taxon>
    </lineage>
</organism>
<accession>A0ACA9RR14</accession>
<gene>
    <name evidence="1" type="ORF">RPERSI_LOCUS21708</name>
</gene>
<comment type="caution">
    <text evidence="1">The sequence shown here is derived from an EMBL/GenBank/DDBJ whole genome shotgun (WGS) entry which is preliminary data.</text>
</comment>
<feature type="non-terminal residue" evidence="1">
    <location>
        <position position="1"/>
    </location>
</feature>
<dbReference type="EMBL" id="CAJVQC010064216">
    <property type="protein sequence ID" value="CAG8804360.1"/>
    <property type="molecule type" value="Genomic_DNA"/>
</dbReference>
<evidence type="ECO:0000313" key="1">
    <source>
        <dbReference type="EMBL" id="CAG8804360.1"/>
    </source>
</evidence>